<evidence type="ECO:0000256" key="3">
    <source>
        <dbReference type="ARBA" id="ARBA00022475"/>
    </source>
</evidence>
<dbReference type="PANTHER" id="PTHR23513:SF6">
    <property type="entry name" value="MAJOR FACILITATOR SUPERFAMILY ASSOCIATED DOMAIN-CONTAINING PROTEIN"/>
    <property type="match status" value="1"/>
</dbReference>
<evidence type="ECO:0000256" key="4">
    <source>
        <dbReference type="ARBA" id="ARBA00022692"/>
    </source>
</evidence>
<evidence type="ECO:0000256" key="2">
    <source>
        <dbReference type="ARBA" id="ARBA00022448"/>
    </source>
</evidence>
<keyword evidence="3" id="KW-1003">Cell membrane</keyword>
<name>A0ABP7J8J4_9PSEU</name>
<feature type="transmembrane region" description="Helical" evidence="7">
    <location>
        <begin position="340"/>
        <end position="363"/>
    </location>
</feature>
<organism evidence="9 10">
    <name type="scientific">Amycolatopsis tucumanensis</name>
    <dbReference type="NCBI Taxonomy" id="401106"/>
    <lineage>
        <taxon>Bacteria</taxon>
        <taxon>Bacillati</taxon>
        <taxon>Actinomycetota</taxon>
        <taxon>Actinomycetes</taxon>
        <taxon>Pseudonocardiales</taxon>
        <taxon>Pseudonocardiaceae</taxon>
        <taxon>Amycolatopsis</taxon>
    </lineage>
</organism>
<feature type="transmembrane region" description="Helical" evidence="7">
    <location>
        <begin position="73"/>
        <end position="96"/>
    </location>
</feature>
<dbReference type="SUPFAM" id="SSF103473">
    <property type="entry name" value="MFS general substrate transporter"/>
    <property type="match status" value="1"/>
</dbReference>
<reference evidence="10" key="1">
    <citation type="journal article" date="2019" name="Int. J. Syst. Evol. Microbiol.">
        <title>The Global Catalogue of Microorganisms (GCM) 10K type strain sequencing project: providing services to taxonomists for standard genome sequencing and annotation.</title>
        <authorList>
            <consortium name="The Broad Institute Genomics Platform"/>
            <consortium name="The Broad Institute Genome Sequencing Center for Infectious Disease"/>
            <person name="Wu L."/>
            <person name="Ma J."/>
        </authorList>
    </citation>
    <scope>NUCLEOTIDE SEQUENCE [LARGE SCALE GENOMIC DNA]</scope>
    <source>
        <strain evidence="10">JCM 17017</strain>
    </source>
</reference>
<evidence type="ECO:0000256" key="5">
    <source>
        <dbReference type="ARBA" id="ARBA00022989"/>
    </source>
</evidence>
<gene>
    <name evidence="9" type="ORF">GCM10022380_64600</name>
</gene>
<evidence type="ECO:0000256" key="1">
    <source>
        <dbReference type="ARBA" id="ARBA00004651"/>
    </source>
</evidence>
<feature type="domain" description="Major facilitator superfamily (MFS) profile" evidence="8">
    <location>
        <begin position="216"/>
        <end position="410"/>
    </location>
</feature>
<keyword evidence="6 7" id="KW-0472">Membrane</keyword>
<keyword evidence="10" id="KW-1185">Reference proteome</keyword>
<dbReference type="Pfam" id="PF05977">
    <property type="entry name" value="MFS_3"/>
    <property type="match status" value="1"/>
</dbReference>
<feature type="transmembrane region" description="Helical" evidence="7">
    <location>
        <begin position="283"/>
        <end position="302"/>
    </location>
</feature>
<comment type="subcellular location">
    <subcellularLocation>
        <location evidence="1">Cell membrane</location>
        <topology evidence="1">Multi-pass membrane protein</topology>
    </subcellularLocation>
</comment>
<protein>
    <submittedName>
        <fullName evidence="9">MFS transporter</fullName>
    </submittedName>
</protein>
<keyword evidence="4 7" id="KW-0812">Transmembrane</keyword>
<feature type="transmembrane region" description="Helical" evidence="7">
    <location>
        <begin position="308"/>
        <end position="328"/>
    </location>
</feature>
<dbReference type="InterPro" id="IPR010290">
    <property type="entry name" value="TM_effector"/>
</dbReference>
<proteinExistence type="predicted"/>
<feature type="transmembrane region" description="Helical" evidence="7">
    <location>
        <begin position="46"/>
        <end position="66"/>
    </location>
</feature>
<feature type="transmembrane region" description="Helical" evidence="7">
    <location>
        <begin position="20"/>
        <end position="40"/>
    </location>
</feature>
<dbReference type="PROSITE" id="PS50850">
    <property type="entry name" value="MFS"/>
    <property type="match status" value="1"/>
</dbReference>
<dbReference type="CDD" id="cd06173">
    <property type="entry name" value="MFS_MefA_like"/>
    <property type="match status" value="1"/>
</dbReference>
<dbReference type="PANTHER" id="PTHR23513">
    <property type="entry name" value="INTEGRAL MEMBRANE EFFLUX PROTEIN-RELATED"/>
    <property type="match status" value="1"/>
</dbReference>
<dbReference type="EMBL" id="BAABCM010000011">
    <property type="protein sequence ID" value="GAA3837533.1"/>
    <property type="molecule type" value="Genomic_DNA"/>
</dbReference>
<evidence type="ECO:0000313" key="9">
    <source>
        <dbReference type="EMBL" id="GAA3837533.1"/>
    </source>
</evidence>
<dbReference type="Proteomes" id="UP001501624">
    <property type="component" value="Unassembled WGS sequence"/>
</dbReference>
<dbReference type="InterPro" id="IPR036259">
    <property type="entry name" value="MFS_trans_sf"/>
</dbReference>
<evidence type="ECO:0000313" key="10">
    <source>
        <dbReference type="Proteomes" id="UP001501624"/>
    </source>
</evidence>
<evidence type="ECO:0000256" key="7">
    <source>
        <dbReference type="SAM" id="Phobius"/>
    </source>
</evidence>
<sequence>MPLANREFRLLWTGQTTSMVGSAITTTALPLAAVVTLGATTFETGLLTAAAWLPWMLIGLPAGAWIDRLPKRPVMLACDVVAFVVFGTVPLLAALGALTVPYLIAAALVGGFTKVFFSVAYRAFLPAVASREDLIGANAKLQAGSAAADTSGPGLAGLLAQISGPVSGILVDAATFAVSALCLRAIRVRETAAPAARPSLRAQIGEGLRFVARDRYLRTLMLFGAASNVALTVYASLEIVFLSRTLGTAPGLVGLVLALAAAGGLAGAAAAGRLSTRFGTARTFLLGQGFAAAMMLVGTFSLPGWGLVLFVLGQSGLAAGLAASQVLATAFRQSYCPPELLGRVASSAMVVNYGTIPLAALLGGALGEAIGVREALWAAAGLLIAALPVLAPLRRLRDLPARQSTGSSTG</sequence>
<feature type="transmembrane region" description="Helical" evidence="7">
    <location>
        <begin position="102"/>
        <end position="121"/>
    </location>
</feature>
<evidence type="ECO:0000259" key="8">
    <source>
        <dbReference type="PROSITE" id="PS50850"/>
    </source>
</evidence>
<keyword evidence="2" id="KW-0813">Transport</keyword>
<evidence type="ECO:0000256" key="6">
    <source>
        <dbReference type="ARBA" id="ARBA00023136"/>
    </source>
</evidence>
<feature type="transmembrane region" description="Helical" evidence="7">
    <location>
        <begin position="216"/>
        <end position="237"/>
    </location>
</feature>
<keyword evidence="5 7" id="KW-1133">Transmembrane helix</keyword>
<dbReference type="InterPro" id="IPR020846">
    <property type="entry name" value="MFS_dom"/>
</dbReference>
<feature type="transmembrane region" description="Helical" evidence="7">
    <location>
        <begin position="375"/>
        <end position="393"/>
    </location>
</feature>
<comment type="caution">
    <text evidence="9">The sequence shown here is derived from an EMBL/GenBank/DDBJ whole genome shotgun (WGS) entry which is preliminary data.</text>
</comment>
<dbReference type="RefSeq" id="WP_237335492.1">
    <property type="nucleotide sequence ID" value="NZ_BAABCM010000011.1"/>
</dbReference>
<accession>A0ABP7J8J4</accession>
<feature type="transmembrane region" description="Helical" evidence="7">
    <location>
        <begin position="249"/>
        <end position="271"/>
    </location>
</feature>
<dbReference type="Gene3D" id="1.20.1250.20">
    <property type="entry name" value="MFS general substrate transporter like domains"/>
    <property type="match status" value="1"/>
</dbReference>